<dbReference type="RefSeq" id="WP_162365955.1">
    <property type="nucleotide sequence ID" value="NZ_WUBS01000007.1"/>
</dbReference>
<evidence type="ECO:0000313" key="2">
    <source>
        <dbReference type="Proteomes" id="UP000461443"/>
    </source>
</evidence>
<accession>A0A845SJP5</accession>
<gene>
    <name evidence="1" type="ORF">GRH90_10765</name>
</gene>
<name>A0A845SJP5_9GAMM</name>
<keyword evidence="2" id="KW-1185">Reference proteome</keyword>
<evidence type="ECO:0008006" key="3">
    <source>
        <dbReference type="Google" id="ProtNLM"/>
    </source>
</evidence>
<reference evidence="1 2" key="1">
    <citation type="submission" date="2019-12" db="EMBL/GenBank/DDBJ databases">
        <authorList>
            <person name="Lee S.D."/>
        </authorList>
    </citation>
    <scope>NUCLEOTIDE SEQUENCE [LARGE SCALE GENOMIC DNA]</scope>
    <source>
        <strain evidence="1 2">SAP-6</strain>
    </source>
</reference>
<organism evidence="1 2">
    <name type="scientific">Acerihabitans arboris</name>
    <dbReference type="NCBI Taxonomy" id="2691583"/>
    <lineage>
        <taxon>Bacteria</taxon>
        <taxon>Pseudomonadati</taxon>
        <taxon>Pseudomonadota</taxon>
        <taxon>Gammaproteobacteria</taxon>
        <taxon>Enterobacterales</taxon>
        <taxon>Pectobacteriaceae</taxon>
        <taxon>Acerihabitans</taxon>
    </lineage>
</organism>
<dbReference type="AlphaFoldDB" id="A0A845SJP5"/>
<comment type="caution">
    <text evidence="1">The sequence shown here is derived from an EMBL/GenBank/DDBJ whole genome shotgun (WGS) entry which is preliminary data.</text>
</comment>
<proteinExistence type="predicted"/>
<protein>
    <recommendedName>
        <fullName evidence="3">Apea-like HEPN domain-containing protein</fullName>
    </recommendedName>
</protein>
<dbReference type="Proteomes" id="UP000461443">
    <property type="component" value="Unassembled WGS sequence"/>
</dbReference>
<evidence type="ECO:0000313" key="1">
    <source>
        <dbReference type="EMBL" id="NDL63226.1"/>
    </source>
</evidence>
<sequence>MDGFELLNLTDFYIGSYGAHPFWVGNHIDIYDPEQAELFRGIIPDFAVKLKNEYFKAAICVNGLMLLRIEHLARSMPYIADPIQYNFSAHWMDKYLDYVNTMQLCVESESIKCVNSYEIQSTATRANDICKVGMLNGTPRSSSFNHRYGQSQFVVMNELKIWITKGATWPSPLEVNGWRLPHEFISIEAAKNALETFSVVANDEQQVRWLSYLVKAKTAYAENDYRMSFILSWFVIESSIQWLFNASAPGKQKTRTVEMIDFLRIEGLISEETELCLDHLRRLRNNLMHKPAETVCPPDDCIKAGQAAIALAVRNSNITLVSSWRSSVQF</sequence>
<dbReference type="EMBL" id="WUBS01000007">
    <property type="protein sequence ID" value="NDL63226.1"/>
    <property type="molecule type" value="Genomic_DNA"/>
</dbReference>
<reference evidence="1 2" key="2">
    <citation type="submission" date="2020-02" db="EMBL/GenBank/DDBJ databases">
        <title>The new genus of Enterobacteriales.</title>
        <authorList>
            <person name="Kim I.S."/>
        </authorList>
    </citation>
    <scope>NUCLEOTIDE SEQUENCE [LARGE SCALE GENOMIC DNA]</scope>
    <source>
        <strain evidence="1 2">SAP-6</strain>
    </source>
</reference>